<dbReference type="PANTHER" id="PTHR24221:SF654">
    <property type="entry name" value="ATP-BINDING CASSETTE SUB-FAMILY B MEMBER 6"/>
    <property type="match status" value="1"/>
</dbReference>
<evidence type="ECO:0000313" key="6">
    <source>
        <dbReference type="Proteomes" id="UP000027178"/>
    </source>
</evidence>
<dbReference type="eggNOG" id="COG1132">
    <property type="taxonomic scope" value="Bacteria"/>
</dbReference>
<dbReference type="SMART" id="SM00382">
    <property type="entry name" value="AAA"/>
    <property type="match status" value="1"/>
</dbReference>
<dbReference type="GO" id="GO:0016887">
    <property type="term" value="F:ATP hydrolysis activity"/>
    <property type="evidence" value="ECO:0007669"/>
    <property type="project" value="InterPro"/>
</dbReference>
<keyword evidence="6" id="KW-1185">Reference proteome</keyword>
<proteinExistence type="predicted"/>
<dbReference type="EMBL" id="JNBY01000025">
    <property type="protein sequence ID" value="KDN87611.1"/>
    <property type="molecule type" value="Genomic_DNA"/>
</dbReference>
<evidence type="ECO:0000256" key="1">
    <source>
        <dbReference type="ARBA" id="ARBA00022741"/>
    </source>
</evidence>
<dbReference type="PATRIC" id="fig|1348663.4.peg.594"/>
<evidence type="ECO:0000256" key="3">
    <source>
        <dbReference type="SAM" id="MobiDB-lite"/>
    </source>
</evidence>
<organism evidence="5 6">
    <name type="scientific">Kitasatospora cheerisanensis KCTC 2395</name>
    <dbReference type="NCBI Taxonomy" id="1348663"/>
    <lineage>
        <taxon>Bacteria</taxon>
        <taxon>Bacillati</taxon>
        <taxon>Actinomycetota</taxon>
        <taxon>Actinomycetes</taxon>
        <taxon>Kitasatosporales</taxon>
        <taxon>Streptomycetaceae</taxon>
        <taxon>Kitasatospora</taxon>
    </lineage>
</organism>
<feature type="region of interest" description="Disordered" evidence="3">
    <location>
        <begin position="180"/>
        <end position="201"/>
    </location>
</feature>
<reference evidence="5 6" key="1">
    <citation type="submission" date="2014-05" db="EMBL/GenBank/DDBJ databases">
        <title>Draft Genome Sequence of Kitasatospora cheerisanensis KCTC 2395.</title>
        <authorList>
            <person name="Nam D.H."/>
        </authorList>
    </citation>
    <scope>NUCLEOTIDE SEQUENCE [LARGE SCALE GENOMIC DNA]</scope>
    <source>
        <strain evidence="5 6">KCTC 2395</strain>
    </source>
</reference>
<gene>
    <name evidence="5" type="ORF">KCH_06240</name>
</gene>
<dbReference type="Gene3D" id="3.40.50.300">
    <property type="entry name" value="P-loop containing nucleotide triphosphate hydrolases"/>
    <property type="match status" value="1"/>
</dbReference>
<feature type="domain" description="ABC transporter" evidence="4">
    <location>
        <begin position="2"/>
        <end position="200"/>
    </location>
</feature>
<protein>
    <submittedName>
        <fullName evidence="5">ABC transporter-like protein</fullName>
    </submittedName>
</protein>
<dbReference type="SUPFAM" id="SSF52540">
    <property type="entry name" value="P-loop containing nucleoside triphosphate hydrolases"/>
    <property type="match status" value="1"/>
</dbReference>
<dbReference type="RefSeq" id="WP_244305109.1">
    <property type="nucleotide sequence ID" value="NZ_KK853997.1"/>
</dbReference>
<sequence>MVGETGSGKTTLSKLLCGLYRPDAGAVRFAGADLAELPEAQLRSRIVLVPQEVRLVTGTVAENLALVRGAPDRAAIERVVARLGLTEWLAALGGLDTEVGVRGARLSAGERQILGVVRAVLADPAVLVLDEATADIDPATAARLEHALDELHAHCTLIVIAHRPATIARLPRVVRLAGGRVVGDGPSTPEPTSRQDKVRLA</sequence>
<dbReference type="PROSITE" id="PS50893">
    <property type="entry name" value="ABC_TRANSPORTER_2"/>
    <property type="match status" value="1"/>
</dbReference>
<evidence type="ECO:0000256" key="2">
    <source>
        <dbReference type="ARBA" id="ARBA00022840"/>
    </source>
</evidence>
<dbReference type="PANTHER" id="PTHR24221">
    <property type="entry name" value="ATP-BINDING CASSETTE SUB-FAMILY B"/>
    <property type="match status" value="1"/>
</dbReference>
<keyword evidence="1" id="KW-0547">Nucleotide-binding</keyword>
<accession>A0A066ZBC9</accession>
<dbReference type="GO" id="GO:0005524">
    <property type="term" value="F:ATP binding"/>
    <property type="evidence" value="ECO:0007669"/>
    <property type="project" value="UniProtKB-KW"/>
</dbReference>
<comment type="caution">
    <text evidence="5">The sequence shown here is derived from an EMBL/GenBank/DDBJ whole genome shotgun (WGS) entry which is preliminary data.</text>
</comment>
<dbReference type="InterPro" id="IPR039421">
    <property type="entry name" value="Type_1_exporter"/>
</dbReference>
<dbReference type="InterPro" id="IPR003439">
    <property type="entry name" value="ABC_transporter-like_ATP-bd"/>
</dbReference>
<dbReference type="Proteomes" id="UP000027178">
    <property type="component" value="Unassembled WGS sequence"/>
</dbReference>
<dbReference type="InterPro" id="IPR003593">
    <property type="entry name" value="AAA+_ATPase"/>
</dbReference>
<dbReference type="AlphaFoldDB" id="A0A066ZBC9"/>
<dbReference type="InterPro" id="IPR027417">
    <property type="entry name" value="P-loop_NTPase"/>
</dbReference>
<dbReference type="HOGENOM" id="CLU_000604_1_9_11"/>
<dbReference type="Pfam" id="PF00005">
    <property type="entry name" value="ABC_tran"/>
    <property type="match status" value="1"/>
</dbReference>
<evidence type="ECO:0000313" key="5">
    <source>
        <dbReference type="EMBL" id="KDN87611.1"/>
    </source>
</evidence>
<evidence type="ECO:0000259" key="4">
    <source>
        <dbReference type="PROSITE" id="PS50893"/>
    </source>
</evidence>
<name>A0A066ZBC9_9ACTN</name>
<dbReference type="GO" id="GO:0034040">
    <property type="term" value="F:ATPase-coupled lipid transmembrane transporter activity"/>
    <property type="evidence" value="ECO:0007669"/>
    <property type="project" value="TreeGrafter"/>
</dbReference>
<keyword evidence="2" id="KW-0067">ATP-binding</keyword>